<feature type="domain" description="UPF0029" evidence="3">
    <location>
        <begin position="137"/>
        <end position="184"/>
    </location>
</feature>
<dbReference type="PANTHER" id="PTHR16301:SF20">
    <property type="entry name" value="IMPACT FAMILY MEMBER YIGZ"/>
    <property type="match status" value="1"/>
</dbReference>
<proteinExistence type="inferred from homology"/>
<dbReference type="HOGENOM" id="CLU_083552_1_1_4"/>
<gene>
    <name evidence="4" type="ordered locus">M301_1218</name>
</gene>
<dbReference type="InterPro" id="IPR035647">
    <property type="entry name" value="EFG_III/V"/>
</dbReference>
<keyword evidence="5" id="KW-1185">Reference proteome</keyword>
<dbReference type="PANTHER" id="PTHR16301">
    <property type="entry name" value="IMPACT-RELATED"/>
    <property type="match status" value="1"/>
</dbReference>
<evidence type="ECO:0000256" key="1">
    <source>
        <dbReference type="ARBA" id="ARBA00007665"/>
    </source>
</evidence>
<dbReference type="GO" id="GO:0006446">
    <property type="term" value="P:regulation of translational initiation"/>
    <property type="evidence" value="ECO:0007669"/>
    <property type="project" value="TreeGrafter"/>
</dbReference>
<evidence type="ECO:0000259" key="3">
    <source>
        <dbReference type="Pfam" id="PF09186"/>
    </source>
</evidence>
<accession>D7DHR7</accession>
<protein>
    <recommendedName>
        <fullName evidence="6">Impact N-terminal domain-containing protein</fullName>
    </recommendedName>
</protein>
<dbReference type="Proteomes" id="UP000000383">
    <property type="component" value="Chromosome"/>
</dbReference>
<dbReference type="GO" id="GO:0032561">
    <property type="term" value="F:guanyl ribonucleotide binding"/>
    <property type="evidence" value="ECO:0007669"/>
    <property type="project" value="UniProtKB-ARBA"/>
</dbReference>
<organism evidence="4 5">
    <name type="scientific">Methylotenera versatilis (strain 301)</name>
    <dbReference type="NCBI Taxonomy" id="666681"/>
    <lineage>
        <taxon>Bacteria</taxon>
        <taxon>Pseudomonadati</taxon>
        <taxon>Pseudomonadota</taxon>
        <taxon>Betaproteobacteria</taxon>
        <taxon>Nitrosomonadales</taxon>
        <taxon>Methylophilaceae</taxon>
        <taxon>Methylotenera</taxon>
    </lineage>
</organism>
<evidence type="ECO:0008006" key="6">
    <source>
        <dbReference type="Google" id="ProtNLM"/>
    </source>
</evidence>
<dbReference type="Gene3D" id="3.30.230.30">
    <property type="entry name" value="Impact, N-terminal domain"/>
    <property type="match status" value="1"/>
</dbReference>
<dbReference type="InterPro" id="IPR015269">
    <property type="entry name" value="UPF0029_Impact_C"/>
</dbReference>
<dbReference type="Pfam" id="PF01205">
    <property type="entry name" value="Impact_N"/>
    <property type="match status" value="1"/>
</dbReference>
<dbReference type="STRING" id="666681.M301_1218"/>
<reference evidence="4 5" key="2">
    <citation type="journal article" date="2011" name="J. Bacteriol.">
        <title>Genomes of three methylotrophs from a single niche uncover genetic and metabolic divergence of Methylophilaceae.</title>
        <authorList>
            <person name="Lapidus A."/>
            <person name="Clum A."/>
            <person name="Labutti K."/>
            <person name="Kaluzhnaya M.G."/>
            <person name="Lim S."/>
            <person name="Beck D.A."/>
            <person name="Glavina Del Rio T."/>
            <person name="Nolan M."/>
            <person name="Mavromatis K."/>
            <person name="Huntemann M."/>
            <person name="Lucas S."/>
            <person name="Lidstrom M.E."/>
            <person name="Ivanova N."/>
            <person name="Chistoserdova L."/>
        </authorList>
    </citation>
    <scope>NUCLEOTIDE SEQUENCE [LARGE SCALE GENOMIC DNA]</scope>
    <source>
        <strain evidence="4 5">301</strain>
    </source>
</reference>
<feature type="domain" description="Impact N-terminal" evidence="2">
    <location>
        <begin position="16"/>
        <end position="121"/>
    </location>
</feature>
<dbReference type="GO" id="GO:0005737">
    <property type="term" value="C:cytoplasm"/>
    <property type="evidence" value="ECO:0007669"/>
    <property type="project" value="TreeGrafter"/>
</dbReference>
<dbReference type="EMBL" id="CP002056">
    <property type="protein sequence ID" value="ADI29602.1"/>
    <property type="molecule type" value="Genomic_DNA"/>
</dbReference>
<reference evidence="5" key="1">
    <citation type="submission" date="2010-05" db="EMBL/GenBank/DDBJ databases">
        <title>Complete sequence of Methylotenera sp. 301.</title>
        <authorList>
            <person name="Lucas S."/>
            <person name="Copeland A."/>
            <person name="Lapidus A."/>
            <person name="Cheng J.-F."/>
            <person name="Bruce D."/>
            <person name="Goodwin L."/>
            <person name="Pitluck S."/>
            <person name="Clum A."/>
            <person name="Land M."/>
            <person name="Hauser L."/>
            <person name="Kyrpides N."/>
            <person name="Ivanova N."/>
            <person name="Chistoservova L."/>
            <person name="Kalyuzhnaya M."/>
            <person name="Woyke T."/>
        </authorList>
    </citation>
    <scope>NUCLEOTIDE SEQUENCE [LARGE SCALE GENOMIC DNA]</scope>
    <source>
        <strain evidence="5">301</strain>
    </source>
</reference>
<evidence type="ECO:0000313" key="5">
    <source>
        <dbReference type="Proteomes" id="UP000000383"/>
    </source>
</evidence>
<dbReference type="InterPro" id="IPR023582">
    <property type="entry name" value="Impact"/>
</dbReference>
<dbReference type="InterPro" id="IPR020568">
    <property type="entry name" value="Ribosomal_Su5_D2-typ_SF"/>
</dbReference>
<name>D7DHR7_METV0</name>
<dbReference type="Pfam" id="PF09186">
    <property type="entry name" value="DUF1949"/>
    <property type="match status" value="1"/>
</dbReference>
<dbReference type="GO" id="GO:0017111">
    <property type="term" value="F:ribonucleoside triphosphate phosphatase activity"/>
    <property type="evidence" value="ECO:0007669"/>
    <property type="project" value="UniProtKB-ARBA"/>
</dbReference>
<sequence>MLVLTHAGFAEQTINKSRFIAMALACADEREVGQALRAFAAQHQSAHHLAYGFRLKTEQGIIPRFSDAGEPSGTAGMPVLKLIEGRDLINVCVAVIRYYGGINLGTGGLARAYGGTAKLALDAAKTSNFVEMKAYPLTITYKQMDMVTNALLKCNGSIVSKAFNDQIELVVLLPVDEAANFLNRFKPHGG</sequence>
<dbReference type="KEGG" id="meh:M301_1218"/>
<dbReference type="InterPro" id="IPR001498">
    <property type="entry name" value="Impact_N"/>
</dbReference>
<dbReference type="Gene3D" id="3.30.70.240">
    <property type="match status" value="1"/>
</dbReference>
<dbReference type="SUPFAM" id="SSF54211">
    <property type="entry name" value="Ribosomal protein S5 domain 2-like"/>
    <property type="match status" value="1"/>
</dbReference>
<dbReference type="SUPFAM" id="SSF54980">
    <property type="entry name" value="EF-G C-terminal domain-like"/>
    <property type="match status" value="1"/>
</dbReference>
<dbReference type="OrthoDB" id="9813771at2"/>
<dbReference type="InterPro" id="IPR036956">
    <property type="entry name" value="Impact_N_sf"/>
</dbReference>
<evidence type="ECO:0000313" key="4">
    <source>
        <dbReference type="EMBL" id="ADI29602.1"/>
    </source>
</evidence>
<dbReference type="AlphaFoldDB" id="D7DHR7"/>
<comment type="similarity">
    <text evidence="1">Belongs to the IMPACT family.</text>
</comment>
<dbReference type="RefSeq" id="WP_013147917.1">
    <property type="nucleotide sequence ID" value="NC_014207.1"/>
</dbReference>
<evidence type="ECO:0000259" key="2">
    <source>
        <dbReference type="Pfam" id="PF01205"/>
    </source>
</evidence>
<dbReference type="eggNOG" id="COG1739">
    <property type="taxonomic scope" value="Bacteria"/>
</dbReference>